<dbReference type="Proteomes" id="UP000270342">
    <property type="component" value="Unassembled WGS sequence"/>
</dbReference>
<reference evidence="2 3" key="1">
    <citation type="submission" date="2018-10" db="EMBL/GenBank/DDBJ databases">
        <title>Robbsia sp. DHC34, isolated from soil.</title>
        <authorList>
            <person name="Gao Z.-H."/>
            <person name="Qiu L.-H."/>
        </authorList>
    </citation>
    <scope>NUCLEOTIDE SEQUENCE [LARGE SCALE GENOMIC DNA]</scope>
    <source>
        <strain evidence="2 3">DHC34</strain>
    </source>
</reference>
<accession>A0A494XDN5</accession>
<gene>
    <name evidence="2" type="ORF">D7S86_22770</name>
</gene>
<feature type="transmembrane region" description="Helical" evidence="1">
    <location>
        <begin position="233"/>
        <end position="266"/>
    </location>
</feature>
<feature type="transmembrane region" description="Helical" evidence="1">
    <location>
        <begin position="296"/>
        <end position="316"/>
    </location>
</feature>
<protein>
    <submittedName>
        <fullName evidence="2">HPP family protein</fullName>
    </submittedName>
</protein>
<dbReference type="OrthoDB" id="4709308at2"/>
<feature type="transmembrane region" description="Helical" evidence="1">
    <location>
        <begin position="188"/>
        <end position="221"/>
    </location>
</feature>
<proteinExistence type="predicted"/>
<dbReference type="EMBL" id="RBZU01000012">
    <property type="protein sequence ID" value="RKP47781.1"/>
    <property type="molecule type" value="Genomic_DNA"/>
</dbReference>
<comment type="caution">
    <text evidence="2">The sequence shown here is derived from an EMBL/GenBank/DDBJ whole genome shotgun (WGS) entry which is preliminary data.</text>
</comment>
<sequence>MSLSTHDGLRGTHAPALFIGGSLTLFLLGGLAKIALITGVLYLLFPELAALSYEVFVQPAGAWARAPFMLAVTPAVTAAIGTGLAQTMRYGLTSVAISIAAAVLIVRLMRSPIAPAVSAGFLPMVFGITSGWYPVSIAVVTCALAIASLIHRRARGAIAAGPTEATHAASKFAGIAPPVRPEVWLPVFAAFLLLAYGLATVTGLRLVLFPPLVVIALELFAHANARAWAKRPLVLPIVCTIAASAGVAMLSLFGLGTVSVVTSLLIVMVTMRVLRLHFPPALAISLLPQMLAHPDWHLVPAVLIGTTTLVAVFLLARPLLRAPRDAMEAC</sequence>
<keyword evidence="3" id="KW-1185">Reference proteome</keyword>
<feature type="transmembrane region" description="Helical" evidence="1">
    <location>
        <begin position="121"/>
        <end position="146"/>
    </location>
</feature>
<keyword evidence="1" id="KW-0472">Membrane</keyword>
<name>A0A494XDN5_9BURK</name>
<dbReference type="AlphaFoldDB" id="A0A494XDN5"/>
<evidence type="ECO:0000313" key="3">
    <source>
        <dbReference type="Proteomes" id="UP000270342"/>
    </source>
</evidence>
<feature type="transmembrane region" description="Helical" evidence="1">
    <location>
        <begin position="16"/>
        <end position="45"/>
    </location>
</feature>
<keyword evidence="1" id="KW-0812">Transmembrane</keyword>
<dbReference type="RefSeq" id="WP_121089645.1">
    <property type="nucleotide sequence ID" value="NZ_RBZU01000012.1"/>
</dbReference>
<evidence type="ECO:0000313" key="2">
    <source>
        <dbReference type="EMBL" id="RKP47781.1"/>
    </source>
</evidence>
<organism evidence="2 3">
    <name type="scientific">Pararobbsia silviterrae</name>
    <dbReference type="NCBI Taxonomy" id="1792498"/>
    <lineage>
        <taxon>Bacteria</taxon>
        <taxon>Pseudomonadati</taxon>
        <taxon>Pseudomonadota</taxon>
        <taxon>Betaproteobacteria</taxon>
        <taxon>Burkholderiales</taxon>
        <taxon>Burkholderiaceae</taxon>
        <taxon>Pararobbsia</taxon>
    </lineage>
</organism>
<feature type="transmembrane region" description="Helical" evidence="1">
    <location>
        <begin position="90"/>
        <end position="109"/>
    </location>
</feature>
<feature type="transmembrane region" description="Helical" evidence="1">
    <location>
        <begin position="66"/>
        <end position="84"/>
    </location>
</feature>
<evidence type="ECO:0000256" key="1">
    <source>
        <dbReference type="SAM" id="Phobius"/>
    </source>
</evidence>
<keyword evidence="1" id="KW-1133">Transmembrane helix</keyword>